<keyword evidence="2" id="KW-1185">Reference proteome</keyword>
<sequence length="99" mass="11400">MPSFARKASPGSPQSPKIAHFEDQPVASFSRPVTTEEHWALWYFEDHAVKCPACYNPYTVHKSGKQLCKTGHQLAQNVAVYLYRKDGETYSKFKEHQKR</sequence>
<evidence type="ECO:0000313" key="2">
    <source>
        <dbReference type="Proteomes" id="UP001186974"/>
    </source>
</evidence>
<gene>
    <name evidence="1" type="ORF">LTS18_007745</name>
</gene>
<feature type="non-terminal residue" evidence="1">
    <location>
        <position position="99"/>
    </location>
</feature>
<protein>
    <submittedName>
        <fullName evidence="1">Uncharacterized protein</fullName>
    </submittedName>
</protein>
<comment type="caution">
    <text evidence="1">The sequence shown here is derived from an EMBL/GenBank/DDBJ whole genome shotgun (WGS) entry which is preliminary data.</text>
</comment>
<organism evidence="1 2">
    <name type="scientific">Coniosporium uncinatum</name>
    <dbReference type="NCBI Taxonomy" id="93489"/>
    <lineage>
        <taxon>Eukaryota</taxon>
        <taxon>Fungi</taxon>
        <taxon>Dikarya</taxon>
        <taxon>Ascomycota</taxon>
        <taxon>Pezizomycotina</taxon>
        <taxon>Dothideomycetes</taxon>
        <taxon>Dothideomycetes incertae sedis</taxon>
        <taxon>Coniosporium</taxon>
    </lineage>
</organism>
<proteinExistence type="predicted"/>
<reference evidence="1" key="1">
    <citation type="submission" date="2024-09" db="EMBL/GenBank/DDBJ databases">
        <title>Black Yeasts Isolated from many extreme environments.</title>
        <authorList>
            <person name="Coleine C."/>
            <person name="Stajich J.E."/>
            <person name="Selbmann L."/>
        </authorList>
    </citation>
    <scope>NUCLEOTIDE SEQUENCE</scope>
    <source>
        <strain evidence="1">CCFEE 5737</strain>
    </source>
</reference>
<dbReference type="EMBL" id="JAWDJW010006531">
    <property type="protein sequence ID" value="KAK3064373.1"/>
    <property type="molecule type" value="Genomic_DNA"/>
</dbReference>
<dbReference type="Proteomes" id="UP001186974">
    <property type="component" value="Unassembled WGS sequence"/>
</dbReference>
<accession>A0ACC3DAE1</accession>
<name>A0ACC3DAE1_9PEZI</name>
<evidence type="ECO:0000313" key="1">
    <source>
        <dbReference type="EMBL" id="KAK3064373.1"/>
    </source>
</evidence>